<accession>A0A1H6R3E2</accession>
<dbReference type="OrthoDB" id="6710009at2"/>
<keyword evidence="2" id="KW-1185">Reference proteome</keyword>
<evidence type="ECO:0000313" key="1">
    <source>
        <dbReference type="EMBL" id="SEI47027.1"/>
    </source>
</evidence>
<dbReference type="AlphaFoldDB" id="A0A1H6R3E2"/>
<proteinExistence type="predicted"/>
<dbReference type="Pfam" id="PF22000">
    <property type="entry name" value="DUF6929"/>
    <property type="match status" value="1"/>
</dbReference>
<name>A0A1H6R3E2_9FLAO</name>
<dbReference type="RefSeq" id="WP_091308148.1">
    <property type="nucleotide sequence ID" value="NZ_CBCSJU010000001.1"/>
</dbReference>
<protein>
    <submittedName>
        <fullName evidence="1">Uncharacterized protein</fullName>
    </submittedName>
</protein>
<gene>
    <name evidence="1" type="ORF">SAMN05660918_0752</name>
</gene>
<organism evidence="1 2">
    <name type="scientific">Flavobacterium terrigena</name>
    <dbReference type="NCBI Taxonomy" id="402734"/>
    <lineage>
        <taxon>Bacteria</taxon>
        <taxon>Pseudomonadati</taxon>
        <taxon>Bacteroidota</taxon>
        <taxon>Flavobacteriia</taxon>
        <taxon>Flavobacteriales</taxon>
        <taxon>Flavobacteriaceae</taxon>
        <taxon>Flavobacterium</taxon>
    </lineage>
</organism>
<dbReference type="InterPro" id="IPR053851">
    <property type="entry name" value="DUF6929"/>
</dbReference>
<evidence type="ECO:0000313" key="2">
    <source>
        <dbReference type="Proteomes" id="UP000199702"/>
    </source>
</evidence>
<reference evidence="2" key="1">
    <citation type="submission" date="2016-10" db="EMBL/GenBank/DDBJ databases">
        <authorList>
            <person name="Varghese N."/>
            <person name="Submissions S."/>
        </authorList>
    </citation>
    <scope>NUCLEOTIDE SEQUENCE [LARGE SCALE GENOMIC DNA]</scope>
    <source>
        <strain evidence="2">DSM 17934</strain>
    </source>
</reference>
<dbReference type="EMBL" id="FNYA01000001">
    <property type="protein sequence ID" value="SEI47027.1"/>
    <property type="molecule type" value="Genomic_DNA"/>
</dbReference>
<dbReference type="STRING" id="402734.SAMN05660918_0752"/>
<dbReference type="Proteomes" id="UP000199702">
    <property type="component" value="Unassembled WGS sequence"/>
</dbReference>
<sequence>MQNFQLTEFCHIKGIGSASGLIYYQDVLFIISDNSSFLYQYVIDKDVVLKFPLVENPQENIAKKDKYDLEAMTNYGNQIFIFGSGSTPQRNTMFSINLENDALHKNDLSHLYHILRELASLKEDELNIEGAICINKTMLLFQRGNGANNKNGIFIVPDNPEQPQGFVAIKLPEISNVETTFTDAILVDNFIYFLAAAEDTVSTYEDGEVLGSIIGKMNAETFEIIETQIISISQKFEGITLYQNNENEITFLLCEDTDTEILESKIYKSSFTK</sequence>